<dbReference type="InterPro" id="IPR045229">
    <property type="entry name" value="TPP_enz"/>
</dbReference>
<comment type="similarity">
    <text evidence="3 11">Belongs to the TPP enzyme family.</text>
</comment>
<comment type="pathway">
    <text evidence="2 11">Amino-acid biosynthesis; L-valine biosynthesis; L-valine from pyruvate: step 1/4.</text>
</comment>
<evidence type="ECO:0000256" key="6">
    <source>
        <dbReference type="ARBA" id="ARBA00022679"/>
    </source>
</evidence>
<evidence type="ECO:0000256" key="3">
    <source>
        <dbReference type="ARBA" id="ARBA00007812"/>
    </source>
</evidence>
<evidence type="ECO:0000256" key="8">
    <source>
        <dbReference type="ARBA" id="ARBA00022842"/>
    </source>
</evidence>
<evidence type="ECO:0000256" key="7">
    <source>
        <dbReference type="ARBA" id="ARBA00022723"/>
    </source>
</evidence>
<organism evidence="15 16">
    <name type="scientific">Acetomicrobium flavidum</name>
    <dbReference type="NCBI Taxonomy" id="49896"/>
    <lineage>
        <taxon>Bacteria</taxon>
        <taxon>Thermotogati</taxon>
        <taxon>Synergistota</taxon>
        <taxon>Synergistia</taxon>
        <taxon>Synergistales</taxon>
        <taxon>Acetomicrobiaceae</taxon>
        <taxon>Acetomicrobium</taxon>
    </lineage>
</organism>
<keyword evidence="5 11" id="KW-0028">Amino-acid biosynthesis</keyword>
<dbReference type="SUPFAM" id="SSF52467">
    <property type="entry name" value="DHS-like NAD/FAD-binding domain"/>
    <property type="match status" value="1"/>
</dbReference>
<dbReference type="InterPro" id="IPR029061">
    <property type="entry name" value="THDP-binding"/>
</dbReference>
<keyword evidence="10 11" id="KW-0100">Branched-chain amino acid biosynthesis</keyword>
<dbReference type="EMBL" id="FSQZ01000001">
    <property type="protein sequence ID" value="SIN66804.1"/>
    <property type="molecule type" value="Genomic_DNA"/>
</dbReference>
<dbReference type="Pfam" id="PF02776">
    <property type="entry name" value="TPP_enzyme_N"/>
    <property type="match status" value="1"/>
</dbReference>
<keyword evidence="6 11" id="KW-0808">Transferase</keyword>
<dbReference type="InterPro" id="IPR029035">
    <property type="entry name" value="DHS-like_NAD/FAD-binding_dom"/>
</dbReference>
<dbReference type="CDD" id="cd02015">
    <property type="entry name" value="TPP_AHAS"/>
    <property type="match status" value="1"/>
</dbReference>
<keyword evidence="8 11" id="KW-0460">Magnesium</keyword>
<feature type="domain" description="Thiamine pyrophosphate enzyme central" evidence="12">
    <location>
        <begin position="195"/>
        <end position="328"/>
    </location>
</feature>
<dbReference type="InterPro" id="IPR039368">
    <property type="entry name" value="AHAS_TPP"/>
</dbReference>
<evidence type="ECO:0000313" key="16">
    <source>
        <dbReference type="Proteomes" id="UP000185093"/>
    </source>
</evidence>
<dbReference type="InterPro" id="IPR012846">
    <property type="entry name" value="Acetolactate_synth_lsu"/>
</dbReference>
<dbReference type="PANTHER" id="PTHR18968:SF13">
    <property type="entry name" value="ACETOLACTATE SYNTHASE CATALYTIC SUBUNIT, MITOCHONDRIAL"/>
    <property type="match status" value="1"/>
</dbReference>
<comment type="cofactor">
    <cofactor evidence="11">
        <name>Mg(2+)</name>
        <dbReference type="ChEBI" id="CHEBI:18420"/>
    </cofactor>
    <text evidence="11">Binds 1 Mg(2+) ion per subunit.</text>
</comment>
<dbReference type="InterPro" id="IPR012001">
    <property type="entry name" value="Thiamin_PyroP_enz_TPP-bd_dom"/>
</dbReference>
<proteinExistence type="inferred from homology"/>
<protein>
    <recommendedName>
        <fullName evidence="4 11">Acetolactate synthase</fullName>
        <ecNumber evidence="4 11">2.2.1.6</ecNumber>
    </recommendedName>
</protein>
<comment type="pathway">
    <text evidence="1 11">Amino-acid biosynthesis; L-isoleucine biosynthesis; L-isoleucine from 2-oxobutanoate: step 1/4.</text>
</comment>
<dbReference type="Pfam" id="PF00205">
    <property type="entry name" value="TPP_enzyme_M"/>
    <property type="match status" value="1"/>
</dbReference>
<dbReference type="PANTHER" id="PTHR18968">
    <property type="entry name" value="THIAMINE PYROPHOSPHATE ENZYMES"/>
    <property type="match status" value="1"/>
</dbReference>
<name>A0ABY1JCU5_9BACT</name>
<dbReference type="RefSeq" id="WP_084532221.1">
    <property type="nucleotide sequence ID" value="NZ_FSQZ01000001.1"/>
</dbReference>
<sequence>MTMRLRGAQMIVRALEMEGVDVVFGYPGGTVIPLYDALYDSKIRHVLMRHEQAVGHAADGYARATGRPGVCIVTSGPGATNIVTPLATAHMDSTPIIVIAGQVATKSMGTDAFQEADIFGCSMSMVKHSFLLKNASEIPTAVRGAFYIATSGRPGPVLIVLPVNVQNEEADFKYPHKVEFPGYHPEKLKDLSMWNQVVDCINGADRPVFIAGGGVIHSGASDILRSFADKFSIPVATTLMGKGTYPEGEHLSLGMAGMHGRVAANRAIMEADLVIGVGTRFSDRTTGNVSRFAQNAKIIHIDADPAEINKNLMAQYYLVGDAGEIISGLLEEVNARDRTEWLKRIELFKSKEGYSEAQALSPRCLLWTLRGLVDDRSVVTTEVGQNQMWSALHWDARIPRTFLSSGGLGTMGYGLPAAVGACIAGSGRPVVCISGDGSFLMNVQELETCVRYNLPVKVVVLNNSSLGMVRQWQELFWSGRYSATLEPPSCPLVEIARGFGVSGFQIRSPEEMKPTFQQALDLKGPAVVECLISTSEKVFPMVPPGGGMDEMIVEAQS</sequence>
<evidence type="ECO:0000313" key="15">
    <source>
        <dbReference type="EMBL" id="SIN66804.1"/>
    </source>
</evidence>
<feature type="domain" description="Thiamine pyrophosphate enzyme N-terminal TPP-binding" evidence="14">
    <location>
        <begin position="6"/>
        <end position="118"/>
    </location>
</feature>
<keyword evidence="7 11" id="KW-0479">Metal-binding</keyword>
<evidence type="ECO:0000256" key="11">
    <source>
        <dbReference type="RuleBase" id="RU003591"/>
    </source>
</evidence>
<evidence type="ECO:0000256" key="9">
    <source>
        <dbReference type="ARBA" id="ARBA00023052"/>
    </source>
</evidence>
<evidence type="ECO:0000256" key="5">
    <source>
        <dbReference type="ARBA" id="ARBA00022605"/>
    </source>
</evidence>
<evidence type="ECO:0000259" key="14">
    <source>
        <dbReference type="Pfam" id="PF02776"/>
    </source>
</evidence>
<comment type="caution">
    <text evidence="15">The sequence shown here is derived from an EMBL/GenBank/DDBJ whole genome shotgun (WGS) entry which is preliminary data.</text>
</comment>
<keyword evidence="16" id="KW-1185">Reference proteome</keyword>
<evidence type="ECO:0000256" key="10">
    <source>
        <dbReference type="ARBA" id="ARBA00023304"/>
    </source>
</evidence>
<evidence type="ECO:0000256" key="4">
    <source>
        <dbReference type="ARBA" id="ARBA00013145"/>
    </source>
</evidence>
<dbReference type="Gene3D" id="3.40.50.970">
    <property type="match status" value="2"/>
</dbReference>
<dbReference type="InterPro" id="IPR012000">
    <property type="entry name" value="Thiamin_PyroP_enz_cen_dom"/>
</dbReference>
<accession>A0ABY1JCU5</accession>
<dbReference type="Gene3D" id="3.40.50.1220">
    <property type="entry name" value="TPP-binding domain"/>
    <property type="match status" value="1"/>
</dbReference>
<evidence type="ECO:0000256" key="2">
    <source>
        <dbReference type="ARBA" id="ARBA00005025"/>
    </source>
</evidence>
<dbReference type="Proteomes" id="UP000185093">
    <property type="component" value="Unassembled WGS sequence"/>
</dbReference>
<gene>
    <name evidence="15" type="ORF">SAMN05444368_0968</name>
</gene>
<dbReference type="EC" id="2.2.1.6" evidence="4 11"/>
<evidence type="ECO:0000259" key="13">
    <source>
        <dbReference type="Pfam" id="PF02775"/>
    </source>
</evidence>
<dbReference type="SUPFAM" id="SSF52518">
    <property type="entry name" value="Thiamin diphosphate-binding fold (THDP-binding)"/>
    <property type="match status" value="2"/>
</dbReference>
<evidence type="ECO:0000259" key="12">
    <source>
        <dbReference type="Pfam" id="PF00205"/>
    </source>
</evidence>
<keyword evidence="9 11" id="KW-0786">Thiamine pyrophosphate</keyword>
<dbReference type="Pfam" id="PF02775">
    <property type="entry name" value="TPP_enzyme_C"/>
    <property type="match status" value="1"/>
</dbReference>
<dbReference type="NCBIfam" id="TIGR00118">
    <property type="entry name" value="acolac_lg"/>
    <property type="match status" value="1"/>
</dbReference>
<dbReference type="CDD" id="cd07035">
    <property type="entry name" value="TPP_PYR_POX_like"/>
    <property type="match status" value="1"/>
</dbReference>
<feature type="domain" description="Thiamine pyrophosphate enzyme TPP-binding" evidence="13">
    <location>
        <begin position="383"/>
        <end position="530"/>
    </location>
</feature>
<comment type="cofactor">
    <cofactor evidence="11">
        <name>thiamine diphosphate</name>
        <dbReference type="ChEBI" id="CHEBI:58937"/>
    </cofactor>
    <text evidence="11">Binds 1 thiamine pyrophosphate per subunit.</text>
</comment>
<comment type="catalytic activity">
    <reaction evidence="11">
        <text>2 pyruvate + H(+) = (2S)-2-acetolactate + CO2</text>
        <dbReference type="Rhea" id="RHEA:25249"/>
        <dbReference type="ChEBI" id="CHEBI:15361"/>
        <dbReference type="ChEBI" id="CHEBI:15378"/>
        <dbReference type="ChEBI" id="CHEBI:16526"/>
        <dbReference type="ChEBI" id="CHEBI:58476"/>
        <dbReference type="EC" id="2.2.1.6"/>
    </reaction>
</comment>
<dbReference type="InterPro" id="IPR011766">
    <property type="entry name" value="TPP_enzyme_TPP-bd"/>
</dbReference>
<reference evidence="15 16" key="1">
    <citation type="submission" date="2016-11" db="EMBL/GenBank/DDBJ databases">
        <authorList>
            <person name="Varghese N."/>
            <person name="Submissions S."/>
        </authorList>
    </citation>
    <scope>NUCLEOTIDE SEQUENCE [LARGE SCALE GENOMIC DNA]</scope>
    <source>
        <strain evidence="15 16">DSM 20664</strain>
    </source>
</reference>
<evidence type="ECO:0000256" key="1">
    <source>
        <dbReference type="ARBA" id="ARBA00004974"/>
    </source>
</evidence>